<accession>A0A0D2DW15</accession>
<organism evidence="2 3">
    <name type="scientific">Phialophora macrospora</name>
    <dbReference type="NCBI Taxonomy" id="1851006"/>
    <lineage>
        <taxon>Eukaryota</taxon>
        <taxon>Fungi</taxon>
        <taxon>Dikarya</taxon>
        <taxon>Ascomycota</taxon>
        <taxon>Pezizomycotina</taxon>
        <taxon>Eurotiomycetes</taxon>
        <taxon>Chaetothyriomycetidae</taxon>
        <taxon>Chaetothyriales</taxon>
        <taxon>Herpotrichiellaceae</taxon>
        <taxon>Phialophora</taxon>
    </lineage>
</organism>
<dbReference type="EMBL" id="KN846959">
    <property type="protein sequence ID" value="KIW66312.1"/>
    <property type="molecule type" value="Genomic_DNA"/>
</dbReference>
<evidence type="ECO:0000313" key="3">
    <source>
        <dbReference type="Proteomes" id="UP000054266"/>
    </source>
</evidence>
<feature type="compositionally biased region" description="Basic and acidic residues" evidence="1">
    <location>
        <begin position="78"/>
        <end position="93"/>
    </location>
</feature>
<dbReference type="STRING" id="5601.A0A0D2DW15"/>
<dbReference type="AlphaFoldDB" id="A0A0D2DW15"/>
<dbReference type="Proteomes" id="UP000054266">
    <property type="component" value="Unassembled WGS sequence"/>
</dbReference>
<evidence type="ECO:0000313" key="2">
    <source>
        <dbReference type="EMBL" id="KIW66312.1"/>
    </source>
</evidence>
<proteinExistence type="predicted"/>
<dbReference type="HOGENOM" id="CLU_1815790_0_0_1"/>
<reference evidence="2 3" key="1">
    <citation type="submission" date="2015-01" db="EMBL/GenBank/DDBJ databases">
        <title>The Genome Sequence of Capronia semiimmersa CBS27337.</title>
        <authorList>
            <consortium name="The Broad Institute Genomics Platform"/>
            <person name="Cuomo C."/>
            <person name="de Hoog S."/>
            <person name="Gorbushina A."/>
            <person name="Stielow B."/>
            <person name="Teixiera M."/>
            <person name="Abouelleil A."/>
            <person name="Chapman S.B."/>
            <person name="Priest M."/>
            <person name="Young S.K."/>
            <person name="Wortman J."/>
            <person name="Nusbaum C."/>
            <person name="Birren B."/>
        </authorList>
    </citation>
    <scope>NUCLEOTIDE SEQUENCE [LARGE SCALE GENOMIC DNA]</scope>
    <source>
        <strain evidence="2 3">CBS 27337</strain>
    </source>
</reference>
<sequence length="138" mass="15112">MAAEKAHDATQTIVNDIKAGLHGIHGAGEAIRGGAMEALDGIFHKKEGEARDREIYERGLAEMKGTEDRFEANQVRPHKNEHLGFGNHRDQESHGQGSHFAQAHAIENTGAPHHDPTTTGADEIESREAARAAWQEKH</sequence>
<gene>
    <name evidence="2" type="ORF">PV04_05649</name>
</gene>
<feature type="region of interest" description="Disordered" evidence="1">
    <location>
        <begin position="66"/>
        <end position="138"/>
    </location>
</feature>
<feature type="compositionally biased region" description="Basic and acidic residues" evidence="1">
    <location>
        <begin position="124"/>
        <end position="138"/>
    </location>
</feature>
<evidence type="ECO:0000256" key="1">
    <source>
        <dbReference type="SAM" id="MobiDB-lite"/>
    </source>
</evidence>
<name>A0A0D2DW15_9EURO</name>
<keyword evidence="3" id="KW-1185">Reference proteome</keyword>
<protein>
    <submittedName>
        <fullName evidence="2">Uncharacterized protein</fullName>
    </submittedName>
</protein>